<dbReference type="Proteomes" id="UP001201262">
    <property type="component" value="Unassembled WGS sequence"/>
</dbReference>
<gene>
    <name evidence="2" type="ORF">BGW36DRAFT_406841</name>
</gene>
<dbReference type="GeneID" id="70249301"/>
<dbReference type="AlphaFoldDB" id="A0AAD4KTJ7"/>
<reference evidence="2" key="1">
    <citation type="submission" date="2021-12" db="EMBL/GenBank/DDBJ databases">
        <title>Convergent genome expansion in fungi linked to evolution of root-endophyte symbiosis.</title>
        <authorList>
            <consortium name="DOE Joint Genome Institute"/>
            <person name="Ke Y.-H."/>
            <person name="Bonito G."/>
            <person name="Liao H.-L."/>
            <person name="Looney B."/>
            <person name="Rojas-Flechas A."/>
            <person name="Nash J."/>
            <person name="Hameed K."/>
            <person name="Schadt C."/>
            <person name="Martin F."/>
            <person name="Crous P.W."/>
            <person name="Miettinen O."/>
            <person name="Magnuson J.K."/>
            <person name="Labbe J."/>
            <person name="Jacobson D."/>
            <person name="Doktycz M.J."/>
            <person name="Veneault-Fourrey C."/>
            <person name="Kuo A."/>
            <person name="Mondo S."/>
            <person name="Calhoun S."/>
            <person name="Riley R."/>
            <person name="Ohm R."/>
            <person name="LaButti K."/>
            <person name="Andreopoulos B."/>
            <person name="Pangilinan J."/>
            <person name="Nolan M."/>
            <person name="Tritt A."/>
            <person name="Clum A."/>
            <person name="Lipzen A."/>
            <person name="Daum C."/>
            <person name="Barry K."/>
            <person name="Grigoriev I.V."/>
            <person name="Vilgalys R."/>
        </authorList>
    </citation>
    <scope>NUCLEOTIDE SEQUENCE</scope>
    <source>
        <strain evidence="2">PMI_201</strain>
    </source>
</reference>
<evidence type="ECO:0000313" key="3">
    <source>
        <dbReference type="Proteomes" id="UP001201262"/>
    </source>
</evidence>
<evidence type="ECO:0000313" key="2">
    <source>
        <dbReference type="EMBL" id="KAH8698993.1"/>
    </source>
</evidence>
<keyword evidence="3" id="KW-1185">Reference proteome</keyword>
<dbReference type="EMBL" id="JAJTJA010000005">
    <property type="protein sequence ID" value="KAH8698993.1"/>
    <property type="molecule type" value="Genomic_DNA"/>
</dbReference>
<keyword evidence="1" id="KW-0732">Signal</keyword>
<dbReference type="RefSeq" id="XP_046073457.1">
    <property type="nucleotide sequence ID" value="XM_046219014.1"/>
</dbReference>
<organism evidence="2 3">
    <name type="scientific">Talaromyces proteolyticus</name>
    <dbReference type="NCBI Taxonomy" id="1131652"/>
    <lineage>
        <taxon>Eukaryota</taxon>
        <taxon>Fungi</taxon>
        <taxon>Dikarya</taxon>
        <taxon>Ascomycota</taxon>
        <taxon>Pezizomycotina</taxon>
        <taxon>Eurotiomycetes</taxon>
        <taxon>Eurotiomycetidae</taxon>
        <taxon>Eurotiales</taxon>
        <taxon>Trichocomaceae</taxon>
        <taxon>Talaromyces</taxon>
        <taxon>Talaromyces sect. Bacilispori</taxon>
    </lineage>
</organism>
<comment type="caution">
    <text evidence="2">The sequence shown here is derived from an EMBL/GenBank/DDBJ whole genome shotgun (WGS) entry which is preliminary data.</text>
</comment>
<accession>A0AAD4KTJ7</accession>
<feature type="chain" id="PRO_5042018054" evidence="1">
    <location>
        <begin position="26"/>
        <end position="243"/>
    </location>
</feature>
<evidence type="ECO:0000256" key="1">
    <source>
        <dbReference type="SAM" id="SignalP"/>
    </source>
</evidence>
<feature type="signal peptide" evidence="1">
    <location>
        <begin position="1"/>
        <end position="25"/>
    </location>
</feature>
<protein>
    <submittedName>
        <fullName evidence="2">Uncharacterized protein</fullName>
    </submittedName>
</protein>
<proteinExistence type="predicted"/>
<name>A0AAD4KTJ7_9EURO</name>
<sequence>MISRRFLSSITTALFVSAFGAPVDTSDCAVNKDACSCPSDTTFYECTTTAVIGAALEDVQALTGDFFHTEWMGLAPESTNGEDNVLGSTRTLTVPTQKGTYQFTEELITLDRKGDGSYTLMFKQQNVPVRYDKQHGPGSFSGFWVTRSSHYGGPYRTKMVWNVYACLTGTVGFPEFHRLALNNATATLQMLGKIKGVSEPPHSDCQPSGDFMQTSDSFYIYDESAEIHQGLRIQVDFKKQING</sequence>